<keyword evidence="1" id="KW-1133">Transmembrane helix</keyword>
<keyword evidence="1" id="KW-0812">Transmembrane</keyword>
<proteinExistence type="predicted"/>
<accession>A0ABU7RA70</accession>
<organism evidence="2 3">
    <name type="scientific">Olsenella absiana</name>
    <dbReference type="NCBI Taxonomy" id="3115222"/>
    <lineage>
        <taxon>Bacteria</taxon>
        <taxon>Bacillati</taxon>
        <taxon>Actinomycetota</taxon>
        <taxon>Coriobacteriia</taxon>
        <taxon>Coriobacteriales</taxon>
        <taxon>Atopobiaceae</taxon>
        <taxon>Olsenella</taxon>
    </lineage>
</organism>
<feature type="transmembrane region" description="Helical" evidence="1">
    <location>
        <begin position="227"/>
        <end position="250"/>
    </location>
</feature>
<dbReference type="EMBL" id="JAZGJQ010000005">
    <property type="protein sequence ID" value="MEE6147501.1"/>
    <property type="molecule type" value="Genomic_DNA"/>
</dbReference>
<evidence type="ECO:0000313" key="3">
    <source>
        <dbReference type="Proteomes" id="UP001332931"/>
    </source>
</evidence>
<feature type="transmembrane region" description="Helical" evidence="1">
    <location>
        <begin position="21"/>
        <end position="41"/>
    </location>
</feature>
<protein>
    <submittedName>
        <fullName evidence="2">DUF975 family protein</fullName>
    </submittedName>
</protein>
<sequence length="290" mass="31341">MSGWSREDLKAHGKEALRHNYWKSVFVAFVLGVVVFAGGGAGRAAGPGGWRYTSPEAAAEAAATSAVDWEGGSQADPYATEGYAYDPSEADATDEVLAPHVPYLTTVAVVGILAGVALVVGAVGILLGVFLFLPLEVGARHFFVSNLSGPGRVQELLWAFDSNYLNIVKVMFLRDLKLFAWTLLFVVPGIVKYYEYRMIPYLLAEDPTLDCDAATAESRRMMDGNKWGAFVLDLSFLGWKLLSCLTLGLVGTFYSRPYQEGVNAALFEALRYGDNPTPTLPGGPQDPLAE</sequence>
<comment type="caution">
    <text evidence="2">The sequence shown here is derived from an EMBL/GenBank/DDBJ whole genome shotgun (WGS) entry which is preliminary data.</text>
</comment>
<dbReference type="PANTHER" id="PTHR40076">
    <property type="entry name" value="MEMBRANE PROTEIN-RELATED"/>
    <property type="match status" value="1"/>
</dbReference>
<keyword evidence="1" id="KW-0472">Membrane</keyword>
<gene>
    <name evidence="2" type="ORF">VXJ25_05790</name>
</gene>
<dbReference type="InterPro" id="IPR010380">
    <property type="entry name" value="DUF975"/>
</dbReference>
<dbReference type="PANTHER" id="PTHR40076:SF1">
    <property type="entry name" value="MEMBRANE PROTEIN"/>
    <property type="match status" value="1"/>
</dbReference>
<dbReference type="Pfam" id="PF06161">
    <property type="entry name" value="DUF975"/>
    <property type="match status" value="1"/>
</dbReference>
<reference evidence="2 3" key="1">
    <citation type="submission" date="2024-01" db="EMBL/GenBank/DDBJ databases">
        <title>Description of Olsenella sp. nov., isolated from pig feces.</title>
        <authorList>
            <person name="Chang Y.-H."/>
        </authorList>
    </citation>
    <scope>NUCLEOTIDE SEQUENCE [LARGE SCALE GENOMIC DNA]</scope>
    <source>
        <strain evidence="2 3">YH-ols2223</strain>
    </source>
</reference>
<name>A0ABU7RA70_9ACTN</name>
<feature type="transmembrane region" description="Helical" evidence="1">
    <location>
        <begin position="107"/>
        <end position="133"/>
    </location>
</feature>
<evidence type="ECO:0000256" key="1">
    <source>
        <dbReference type="SAM" id="Phobius"/>
    </source>
</evidence>
<dbReference type="RefSeq" id="WP_330958270.1">
    <property type="nucleotide sequence ID" value="NZ_JAZGJQ010000005.1"/>
</dbReference>
<feature type="transmembrane region" description="Helical" evidence="1">
    <location>
        <begin position="178"/>
        <end position="194"/>
    </location>
</feature>
<dbReference type="Proteomes" id="UP001332931">
    <property type="component" value="Unassembled WGS sequence"/>
</dbReference>
<keyword evidence="3" id="KW-1185">Reference proteome</keyword>
<evidence type="ECO:0000313" key="2">
    <source>
        <dbReference type="EMBL" id="MEE6147501.1"/>
    </source>
</evidence>